<dbReference type="InterPro" id="IPR012910">
    <property type="entry name" value="Plug_dom"/>
</dbReference>
<dbReference type="PANTHER" id="PTHR30069:SF41">
    <property type="entry name" value="HEME_HEMOPEXIN UTILIZATION PROTEIN C"/>
    <property type="match status" value="1"/>
</dbReference>
<keyword evidence="9" id="KW-0406">Ion transport</keyword>
<dbReference type="Gene3D" id="2.170.130.10">
    <property type="entry name" value="TonB-dependent receptor, plug domain"/>
    <property type="match status" value="1"/>
</dbReference>
<keyword evidence="8" id="KW-0408">Iron</keyword>
<feature type="chain" id="PRO_5047195956" evidence="17">
    <location>
        <begin position="24"/>
        <end position="711"/>
    </location>
</feature>
<evidence type="ECO:0000256" key="17">
    <source>
        <dbReference type="SAM" id="SignalP"/>
    </source>
</evidence>
<evidence type="ECO:0000256" key="13">
    <source>
        <dbReference type="ARBA" id="ARBA00023237"/>
    </source>
</evidence>
<keyword evidence="3 14" id="KW-0813">Transport</keyword>
<dbReference type="Pfam" id="PF07715">
    <property type="entry name" value="Plug"/>
    <property type="match status" value="1"/>
</dbReference>
<dbReference type="InterPro" id="IPR036942">
    <property type="entry name" value="Beta-barrel_TonB_sf"/>
</dbReference>
<dbReference type="InterPro" id="IPR000531">
    <property type="entry name" value="Beta-barrel_TonB"/>
</dbReference>
<dbReference type="InterPro" id="IPR010917">
    <property type="entry name" value="TonB_rcpt_CS"/>
</dbReference>
<evidence type="ECO:0000256" key="5">
    <source>
        <dbReference type="ARBA" id="ARBA00022496"/>
    </source>
</evidence>
<evidence type="ECO:0000256" key="12">
    <source>
        <dbReference type="ARBA" id="ARBA00023170"/>
    </source>
</evidence>
<dbReference type="Gene3D" id="2.40.170.20">
    <property type="entry name" value="TonB-dependent receptor, beta-barrel domain"/>
    <property type="match status" value="1"/>
</dbReference>
<evidence type="ECO:0000256" key="6">
    <source>
        <dbReference type="ARBA" id="ARBA00022692"/>
    </source>
</evidence>
<dbReference type="InterPro" id="IPR037066">
    <property type="entry name" value="Plug_dom_sf"/>
</dbReference>
<keyword evidence="11 14" id="KW-0472">Membrane</keyword>
<dbReference type="PROSITE" id="PS01156">
    <property type="entry name" value="TONB_DEPENDENT_REC_2"/>
    <property type="match status" value="1"/>
</dbReference>
<keyword evidence="4 14" id="KW-1134">Transmembrane beta strand</keyword>
<keyword evidence="13 14" id="KW-0998">Cell outer membrane</keyword>
<evidence type="ECO:0000256" key="16">
    <source>
        <dbReference type="RuleBase" id="RU003357"/>
    </source>
</evidence>
<evidence type="ECO:0000256" key="3">
    <source>
        <dbReference type="ARBA" id="ARBA00022448"/>
    </source>
</evidence>
<evidence type="ECO:0000313" key="20">
    <source>
        <dbReference type="EMBL" id="WQE03592.1"/>
    </source>
</evidence>
<evidence type="ECO:0000256" key="1">
    <source>
        <dbReference type="ARBA" id="ARBA00004571"/>
    </source>
</evidence>
<keyword evidence="5" id="KW-0410">Iron transport</keyword>
<keyword evidence="12 20" id="KW-0675">Receptor</keyword>
<evidence type="ECO:0000256" key="9">
    <source>
        <dbReference type="ARBA" id="ARBA00023065"/>
    </source>
</evidence>
<reference evidence="20 21" key="1">
    <citation type="submission" date="2023-12" db="EMBL/GenBank/DDBJ databases">
        <title>Genome sequencing and assembly of bacterial species from a model synthetic community.</title>
        <authorList>
            <person name="Hogle S.L."/>
        </authorList>
    </citation>
    <scope>NUCLEOTIDE SEQUENCE [LARGE SCALE GENOMIC DNA]</scope>
    <source>
        <strain evidence="20 21">HAMBI_2792</strain>
    </source>
</reference>
<keyword evidence="21" id="KW-1185">Reference proteome</keyword>
<evidence type="ECO:0000259" key="19">
    <source>
        <dbReference type="Pfam" id="PF07715"/>
    </source>
</evidence>
<evidence type="ECO:0000256" key="7">
    <source>
        <dbReference type="ARBA" id="ARBA00022729"/>
    </source>
</evidence>
<gene>
    <name evidence="20" type="ORF">U0021_07535</name>
</gene>
<name>A0ABZ0WWZ2_9GAMM</name>
<evidence type="ECO:0000256" key="2">
    <source>
        <dbReference type="ARBA" id="ARBA00009810"/>
    </source>
</evidence>
<evidence type="ECO:0000256" key="4">
    <source>
        <dbReference type="ARBA" id="ARBA00022452"/>
    </source>
</evidence>
<evidence type="ECO:0000256" key="11">
    <source>
        <dbReference type="ARBA" id="ARBA00023136"/>
    </source>
</evidence>
<feature type="domain" description="TonB-dependent receptor plug" evidence="19">
    <location>
        <begin position="46"/>
        <end position="145"/>
    </location>
</feature>
<evidence type="ECO:0000256" key="15">
    <source>
        <dbReference type="PROSITE-ProRule" id="PRU10144"/>
    </source>
</evidence>
<sequence length="711" mass="77996">MKKFQLLPLTLAVSAAFTTMAYAADGEPTVVLSGDTVVSDRQGAKVKSNVVTTADKDESTETDMRGLLKSEASIDFGGGNGTSQYVSIRGMSHNSVDLKIDNAYSDSQILYHQGKFMLDPALVKIVSVQKGAGSASAGIGATNGAIIAKTLDADDLLKGSDKDWGVKVNTGYSENSDSFNYGVSAYGKSDNFDFLISANRADENNYEASKDYKNNVNGSNEILYSALDKRGYLAKVGANLDNHRFVLSHMHDMHKGVRTVREEFTAFGGKNDRQNPAYRETSQVLTNLEYVGKDLGFADVTANVYLLKNKRYSADDSGCGYCGNIEGPTTTVIETKGANINFDSYITADSLLKYGVNYRHQQVEPERMLKKGDLTNIEIPNPGFISEQATPGVPKKIKASLQSDVQMMEKQDVGVYVESINDIGPVTVTAGLRYDHYEYHGMDGKKNTDDSLNPSLGLIWQATPSLSLNASHNYATRSPRLYDALLSQGHRGMVSIADGTKAERARNTELGFNFSQDMADKGKITLDGGYFWQRIDDALVNPQNRHDVATIRDVINKGHITNDGYELNAGYQIGGFSARIGVADSDPEFHGLDFDNELNPEFAFKVGRTITSSLAYRFAEPNLEIGVRNRDVAEVVGTVNVNSTANPVRPGYNVTDIYANWKPYGNDKMNVNFAVNNVADKYYYPHSQRANNINVNPAQGRDFRVGINYKF</sequence>
<proteinExistence type="inferred from homology"/>
<dbReference type="RefSeq" id="WP_114800944.1">
    <property type="nucleotide sequence ID" value="NZ_CP139961.1"/>
</dbReference>
<organism evidence="20 21">
    <name type="scientific">Moraxella canis</name>
    <dbReference type="NCBI Taxonomy" id="90239"/>
    <lineage>
        <taxon>Bacteria</taxon>
        <taxon>Pseudomonadati</taxon>
        <taxon>Pseudomonadota</taxon>
        <taxon>Gammaproteobacteria</taxon>
        <taxon>Moraxellales</taxon>
        <taxon>Moraxellaceae</taxon>
        <taxon>Moraxella</taxon>
    </lineage>
</organism>
<evidence type="ECO:0000256" key="8">
    <source>
        <dbReference type="ARBA" id="ARBA00023004"/>
    </source>
</evidence>
<dbReference type="Proteomes" id="UP001324384">
    <property type="component" value="Chromosome"/>
</dbReference>
<feature type="signal peptide" evidence="17">
    <location>
        <begin position="1"/>
        <end position="23"/>
    </location>
</feature>
<dbReference type="EMBL" id="CP139961">
    <property type="protein sequence ID" value="WQE03592.1"/>
    <property type="molecule type" value="Genomic_DNA"/>
</dbReference>
<feature type="short sequence motif" description="TonB C-terminal box" evidence="15">
    <location>
        <begin position="694"/>
        <end position="711"/>
    </location>
</feature>
<feature type="domain" description="TonB-dependent receptor-like beta-barrel" evidence="18">
    <location>
        <begin position="167"/>
        <end position="678"/>
    </location>
</feature>
<dbReference type="PANTHER" id="PTHR30069">
    <property type="entry name" value="TONB-DEPENDENT OUTER MEMBRANE RECEPTOR"/>
    <property type="match status" value="1"/>
</dbReference>
<dbReference type="NCBIfam" id="TIGR01783">
    <property type="entry name" value="TonB-siderophor"/>
    <property type="match status" value="1"/>
</dbReference>
<protein>
    <submittedName>
        <fullName evidence="20">TonB-dependent siderophore receptor</fullName>
    </submittedName>
</protein>
<accession>A0ABZ0WWZ2</accession>
<keyword evidence="10 16" id="KW-0798">TonB box</keyword>
<evidence type="ECO:0000259" key="18">
    <source>
        <dbReference type="Pfam" id="PF00593"/>
    </source>
</evidence>
<keyword evidence="7 17" id="KW-0732">Signal</keyword>
<dbReference type="InterPro" id="IPR039426">
    <property type="entry name" value="TonB-dep_rcpt-like"/>
</dbReference>
<dbReference type="Pfam" id="PF00593">
    <property type="entry name" value="TonB_dep_Rec_b-barrel"/>
    <property type="match status" value="1"/>
</dbReference>
<evidence type="ECO:0000256" key="14">
    <source>
        <dbReference type="PROSITE-ProRule" id="PRU01360"/>
    </source>
</evidence>
<keyword evidence="6 14" id="KW-0812">Transmembrane</keyword>
<dbReference type="PROSITE" id="PS52016">
    <property type="entry name" value="TONB_DEPENDENT_REC_3"/>
    <property type="match status" value="1"/>
</dbReference>
<comment type="similarity">
    <text evidence="2 14 16">Belongs to the TonB-dependent receptor family.</text>
</comment>
<comment type="subcellular location">
    <subcellularLocation>
        <location evidence="1 14">Cell outer membrane</location>
        <topology evidence="1 14">Multi-pass membrane protein</topology>
    </subcellularLocation>
</comment>
<evidence type="ECO:0000256" key="10">
    <source>
        <dbReference type="ARBA" id="ARBA00023077"/>
    </source>
</evidence>
<dbReference type="SUPFAM" id="SSF56935">
    <property type="entry name" value="Porins"/>
    <property type="match status" value="1"/>
</dbReference>
<evidence type="ECO:0000313" key="21">
    <source>
        <dbReference type="Proteomes" id="UP001324384"/>
    </source>
</evidence>
<dbReference type="InterPro" id="IPR010105">
    <property type="entry name" value="TonB_sidphr_rcpt"/>
</dbReference>